<dbReference type="InterPro" id="IPR043502">
    <property type="entry name" value="DNA/RNA_pol_sf"/>
</dbReference>
<accession>A0A438CFT5</accession>
<sequence length="272" mass="30168">MVFTRPNLTMERANMVNCKPMSTPLEAKTRTSSNDVLLEDPCYFRGLVGTLQYLTLTRPDLSYSVNYASQFMHAPTVVHLKMVRRILRYVKGAIDIGLHFTSNTTLDLCAFSDADWAGCPTTRRSIIGYCTFLGGNLISWCAKKQHTISRSSAEAEYRAMANTIAELTWMSFILKDLHISLASTPTYYYDNTSALHMTINMVVHARSKHIDLKEGIGTTQDLGVNCGTQRSDKVGSDKVESSHNSCYNSGETLKDEGVSMATTSTRNGSQTS</sequence>
<dbReference type="Proteomes" id="UP000288805">
    <property type="component" value="Unassembled WGS sequence"/>
</dbReference>
<evidence type="ECO:0000313" key="3">
    <source>
        <dbReference type="Proteomes" id="UP000288805"/>
    </source>
</evidence>
<feature type="compositionally biased region" description="Polar residues" evidence="1">
    <location>
        <begin position="242"/>
        <end position="251"/>
    </location>
</feature>
<proteinExistence type="predicted"/>
<evidence type="ECO:0000256" key="1">
    <source>
        <dbReference type="SAM" id="MobiDB-lite"/>
    </source>
</evidence>
<feature type="region of interest" description="Disordered" evidence="1">
    <location>
        <begin position="229"/>
        <end position="272"/>
    </location>
</feature>
<dbReference type="CDD" id="cd09272">
    <property type="entry name" value="RNase_HI_RT_Ty1"/>
    <property type="match status" value="1"/>
</dbReference>
<name>A0A438CFT5_VITVI</name>
<protein>
    <submittedName>
        <fullName evidence="2">Putative mitochondrial protein</fullName>
    </submittedName>
</protein>
<gene>
    <name evidence="2" type="primary">AtMg00810_19</name>
    <name evidence="2" type="ORF">CK203_110930</name>
</gene>
<feature type="compositionally biased region" description="Polar residues" evidence="1">
    <location>
        <begin position="260"/>
        <end position="272"/>
    </location>
</feature>
<dbReference type="PANTHER" id="PTHR11439:SF524">
    <property type="entry name" value="RNA-DIRECTED DNA POLYMERASE, PROTEIN KINASE RLK-PELLE-DLSV FAMILY"/>
    <property type="match status" value="1"/>
</dbReference>
<dbReference type="AlphaFoldDB" id="A0A438CFT5"/>
<dbReference type="SUPFAM" id="SSF56672">
    <property type="entry name" value="DNA/RNA polymerases"/>
    <property type="match status" value="1"/>
</dbReference>
<dbReference type="PANTHER" id="PTHR11439">
    <property type="entry name" value="GAG-POL-RELATED RETROTRANSPOSON"/>
    <property type="match status" value="1"/>
</dbReference>
<evidence type="ECO:0000313" key="2">
    <source>
        <dbReference type="EMBL" id="RVW22072.1"/>
    </source>
</evidence>
<organism evidence="2 3">
    <name type="scientific">Vitis vinifera</name>
    <name type="common">Grape</name>
    <dbReference type="NCBI Taxonomy" id="29760"/>
    <lineage>
        <taxon>Eukaryota</taxon>
        <taxon>Viridiplantae</taxon>
        <taxon>Streptophyta</taxon>
        <taxon>Embryophyta</taxon>
        <taxon>Tracheophyta</taxon>
        <taxon>Spermatophyta</taxon>
        <taxon>Magnoliopsida</taxon>
        <taxon>eudicotyledons</taxon>
        <taxon>Gunneridae</taxon>
        <taxon>Pentapetalae</taxon>
        <taxon>rosids</taxon>
        <taxon>Vitales</taxon>
        <taxon>Vitaceae</taxon>
        <taxon>Viteae</taxon>
        <taxon>Vitis</taxon>
    </lineage>
</organism>
<reference evidence="2 3" key="1">
    <citation type="journal article" date="2018" name="PLoS Genet.">
        <title>Population sequencing reveals clonal diversity and ancestral inbreeding in the grapevine cultivar Chardonnay.</title>
        <authorList>
            <person name="Roach M.J."/>
            <person name="Johnson D.L."/>
            <person name="Bohlmann J."/>
            <person name="van Vuuren H.J."/>
            <person name="Jones S.J."/>
            <person name="Pretorius I.S."/>
            <person name="Schmidt S.A."/>
            <person name="Borneman A.R."/>
        </authorList>
    </citation>
    <scope>NUCLEOTIDE SEQUENCE [LARGE SCALE GENOMIC DNA]</scope>
    <source>
        <strain evidence="3">cv. Chardonnay</strain>
        <tissue evidence="2">Leaf</tissue>
    </source>
</reference>
<dbReference type="EMBL" id="QGNW01002250">
    <property type="protein sequence ID" value="RVW22072.1"/>
    <property type="molecule type" value="Genomic_DNA"/>
</dbReference>
<comment type="caution">
    <text evidence="2">The sequence shown here is derived from an EMBL/GenBank/DDBJ whole genome shotgun (WGS) entry which is preliminary data.</text>
</comment>
<feature type="compositionally biased region" description="Basic and acidic residues" evidence="1">
    <location>
        <begin position="230"/>
        <end position="241"/>
    </location>
</feature>